<name>X0XNN8_9ZZZZ</name>
<feature type="non-terminal residue" evidence="1">
    <location>
        <position position="117"/>
    </location>
</feature>
<gene>
    <name evidence="1" type="ORF">S01H1_84821</name>
</gene>
<accession>X0XNN8</accession>
<evidence type="ECO:0000313" key="1">
    <source>
        <dbReference type="EMBL" id="GAG44805.1"/>
    </source>
</evidence>
<feature type="non-terminal residue" evidence="1">
    <location>
        <position position="1"/>
    </location>
</feature>
<proteinExistence type="predicted"/>
<comment type="caution">
    <text evidence="1">The sequence shown here is derived from an EMBL/GenBank/DDBJ whole genome shotgun (WGS) entry which is preliminary data.</text>
</comment>
<reference evidence="1" key="1">
    <citation type="journal article" date="2014" name="Front. Microbiol.">
        <title>High frequency of phylogenetically diverse reductive dehalogenase-homologous genes in deep subseafloor sedimentary metagenomes.</title>
        <authorList>
            <person name="Kawai M."/>
            <person name="Futagami T."/>
            <person name="Toyoda A."/>
            <person name="Takaki Y."/>
            <person name="Nishi S."/>
            <person name="Hori S."/>
            <person name="Arai W."/>
            <person name="Tsubouchi T."/>
            <person name="Morono Y."/>
            <person name="Uchiyama I."/>
            <person name="Ito T."/>
            <person name="Fujiyama A."/>
            <person name="Inagaki F."/>
            <person name="Takami H."/>
        </authorList>
    </citation>
    <scope>NUCLEOTIDE SEQUENCE</scope>
    <source>
        <strain evidence="1">Expedition CK06-06</strain>
    </source>
</reference>
<dbReference type="EMBL" id="BARS01058027">
    <property type="protein sequence ID" value="GAG44805.1"/>
    <property type="molecule type" value="Genomic_DNA"/>
</dbReference>
<organism evidence="1">
    <name type="scientific">marine sediment metagenome</name>
    <dbReference type="NCBI Taxonomy" id="412755"/>
    <lineage>
        <taxon>unclassified sequences</taxon>
        <taxon>metagenomes</taxon>
        <taxon>ecological metagenomes</taxon>
    </lineage>
</organism>
<protein>
    <submittedName>
        <fullName evidence="1">Uncharacterized protein</fullName>
    </submittedName>
</protein>
<sequence>SWGYIETNNIALLASKGEEAYFDFENTQGYLEIDTLGASLYNIDVRGTGTVASAINRSFLVSANRVSLFRCRTSARLSNTTFTGFDGGSYENGQFVGCIARSMTSSVQMTGFNNCRN</sequence>
<dbReference type="AlphaFoldDB" id="X0XNN8"/>